<feature type="non-terminal residue" evidence="2">
    <location>
        <position position="28"/>
    </location>
</feature>
<feature type="region of interest" description="Disordered" evidence="1">
    <location>
        <begin position="1"/>
        <end position="28"/>
    </location>
</feature>
<dbReference type="AlphaFoldDB" id="A0A6J4UH73"/>
<evidence type="ECO:0000313" key="2">
    <source>
        <dbReference type="EMBL" id="CAA9550179.1"/>
    </source>
</evidence>
<feature type="compositionally biased region" description="Gly residues" evidence="1">
    <location>
        <begin position="17"/>
        <end position="28"/>
    </location>
</feature>
<organism evidence="2">
    <name type="scientific">uncultured Thermoleophilia bacterium</name>
    <dbReference type="NCBI Taxonomy" id="1497501"/>
    <lineage>
        <taxon>Bacteria</taxon>
        <taxon>Bacillati</taxon>
        <taxon>Actinomycetota</taxon>
        <taxon>Thermoleophilia</taxon>
        <taxon>environmental samples</taxon>
    </lineage>
</organism>
<reference evidence="2" key="1">
    <citation type="submission" date="2020-02" db="EMBL/GenBank/DDBJ databases">
        <authorList>
            <person name="Meier V. D."/>
        </authorList>
    </citation>
    <scope>NUCLEOTIDE SEQUENCE</scope>
    <source>
        <strain evidence="2">AVDCRST_MAG79</strain>
    </source>
</reference>
<sequence>ALVRCGRDGRPADPATGGRGRGTPPGRR</sequence>
<name>A0A6J4UH73_9ACTN</name>
<accession>A0A6J4UH73</accession>
<dbReference type="EMBL" id="CADCWC010000404">
    <property type="protein sequence ID" value="CAA9550179.1"/>
    <property type="molecule type" value="Genomic_DNA"/>
</dbReference>
<proteinExistence type="predicted"/>
<feature type="non-terminal residue" evidence="2">
    <location>
        <position position="1"/>
    </location>
</feature>
<evidence type="ECO:0000256" key="1">
    <source>
        <dbReference type="SAM" id="MobiDB-lite"/>
    </source>
</evidence>
<protein>
    <submittedName>
        <fullName evidence="2">Uncharacterized protein</fullName>
    </submittedName>
</protein>
<feature type="compositionally biased region" description="Basic and acidic residues" evidence="1">
    <location>
        <begin position="1"/>
        <end position="11"/>
    </location>
</feature>
<gene>
    <name evidence="2" type="ORF">AVDCRST_MAG79-2635</name>
</gene>